<proteinExistence type="predicted"/>
<dbReference type="AlphaFoldDB" id="A0A6L5X8Q9"/>
<dbReference type="InterPro" id="IPR030949">
    <property type="entry name" value="ECF_S_folate_fam"/>
</dbReference>
<keyword evidence="1" id="KW-0812">Transmembrane</keyword>
<sequence>MRKRENHTVWCTYTFVSIGMLAAVQLLLSRFLSIPVGGFGRISLSPIATMMAGLWLGPLAGGLTGLIADILGCLIQGYTVNPIITLSAVMWGVIPALFIPEGGKKGKKILTLSISVILTAVVCSLGLTTAGLVLINGFNLYSILLTRLTQFIVTVPVYCLLINLLYFSPVTSMVRQALRTRLHRSPQKQ</sequence>
<feature type="transmembrane region" description="Helical" evidence="1">
    <location>
        <begin position="12"/>
        <end position="32"/>
    </location>
</feature>
<keyword evidence="1" id="KW-1133">Transmembrane helix</keyword>
<keyword evidence="1" id="KW-0472">Membrane</keyword>
<dbReference type="Pfam" id="PF07155">
    <property type="entry name" value="ECF-ribofla_trS"/>
    <property type="match status" value="1"/>
</dbReference>
<dbReference type="EMBL" id="VULZ01000009">
    <property type="protein sequence ID" value="MSS15144.1"/>
    <property type="molecule type" value="Genomic_DNA"/>
</dbReference>
<dbReference type="Gene3D" id="1.10.1760.20">
    <property type="match status" value="1"/>
</dbReference>
<keyword evidence="3" id="KW-1185">Reference proteome</keyword>
<feature type="transmembrane region" description="Helical" evidence="1">
    <location>
        <begin position="44"/>
        <end position="68"/>
    </location>
</feature>
<dbReference type="InterPro" id="IPR009825">
    <property type="entry name" value="ECF_substrate-spec-like"/>
</dbReference>
<dbReference type="RefSeq" id="WP_154525705.1">
    <property type="nucleotide sequence ID" value="NZ_JAQYJL010000022.1"/>
</dbReference>
<protein>
    <submittedName>
        <fullName evidence="2">Folate family ECF transporter S component</fullName>
    </submittedName>
</protein>
<feature type="transmembrane region" description="Helical" evidence="1">
    <location>
        <begin position="80"/>
        <end position="98"/>
    </location>
</feature>
<evidence type="ECO:0000256" key="1">
    <source>
        <dbReference type="SAM" id="Phobius"/>
    </source>
</evidence>
<dbReference type="GO" id="GO:0016020">
    <property type="term" value="C:membrane"/>
    <property type="evidence" value="ECO:0007669"/>
    <property type="project" value="InterPro"/>
</dbReference>
<evidence type="ECO:0000313" key="2">
    <source>
        <dbReference type="EMBL" id="MSS15144.1"/>
    </source>
</evidence>
<feature type="transmembrane region" description="Helical" evidence="1">
    <location>
        <begin position="110"/>
        <end position="135"/>
    </location>
</feature>
<dbReference type="NCBIfam" id="TIGR04518">
    <property type="entry name" value="ECF_S_folT_fam"/>
    <property type="match status" value="1"/>
</dbReference>
<dbReference type="Proteomes" id="UP000481852">
    <property type="component" value="Unassembled WGS sequence"/>
</dbReference>
<reference evidence="2 3" key="1">
    <citation type="submission" date="2019-08" db="EMBL/GenBank/DDBJ databases">
        <title>In-depth cultivation of the pig gut microbiome towards novel bacterial diversity and tailored functional studies.</title>
        <authorList>
            <person name="Wylensek D."/>
            <person name="Hitch T.C.A."/>
            <person name="Clavel T."/>
        </authorList>
    </citation>
    <scope>NUCLEOTIDE SEQUENCE [LARGE SCALE GENOMIC DNA]</scope>
    <source>
        <strain evidence="2 3">Oil+RF-744-WCA-WT-11</strain>
    </source>
</reference>
<organism evidence="2 3">
    <name type="scientific">Porcincola intestinalis</name>
    <dbReference type="NCBI Taxonomy" id="2606632"/>
    <lineage>
        <taxon>Bacteria</taxon>
        <taxon>Bacillati</taxon>
        <taxon>Bacillota</taxon>
        <taxon>Clostridia</taxon>
        <taxon>Lachnospirales</taxon>
        <taxon>Lachnospiraceae</taxon>
        <taxon>Porcincola</taxon>
    </lineage>
</organism>
<comment type="caution">
    <text evidence="2">The sequence shown here is derived from an EMBL/GenBank/DDBJ whole genome shotgun (WGS) entry which is preliminary data.</text>
</comment>
<accession>A0A6L5X8Q9</accession>
<evidence type="ECO:0000313" key="3">
    <source>
        <dbReference type="Proteomes" id="UP000481852"/>
    </source>
</evidence>
<name>A0A6L5X8Q9_9FIRM</name>
<gene>
    <name evidence="2" type="ORF">FYJ35_08880</name>
</gene>